<proteinExistence type="predicted"/>
<organism evidence="1 2">
    <name type="scientific">Rhizobium favelukesii</name>
    <dbReference type="NCBI Taxonomy" id="348824"/>
    <lineage>
        <taxon>Bacteria</taxon>
        <taxon>Pseudomonadati</taxon>
        <taxon>Pseudomonadota</taxon>
        <taxon>Alphaproteobacteria</taxon>
        <taxon>Hyphomicrobiales</taxon>
        <taxon>Rhizobiaceae</taxon>
        <taxon>Rhizobium/Agrobacterium group</taxon>
        <taxon>Rhizobium</taxon>
    </lineage>
</organism>
<accession>W6REL9</accession>
<evidence type="ECO:0000313" key="1">
    <source>
        <dbReference type="EMBL" id="CDM58760.1"/>
    </source>
</evidence>
<evidence type="ECO:0000313" key="2">
    <source>
        <dbReference type="Proteomes" id="UP000019443"/>
    </source>
</evidence>
<keyword evidence="2" id="KW-1185">Reference proteome</keyword>
<dbReference type="Proteomes" id="UP000019443">
    <property type="component" value="Chromosome"/>
</dbReference>
<protein>
    <submittedName>
        <fullName evidence="1">Uncharacterized protein</fullName>
    </submittedName>
</protein>
<gene>
    <name evidence="1" type="ORF">LPU83_3110</name>
</gene>
<reference evidence="1" key="1">
    <citation type="submission" date="2013-11" db="EMBL/GenBank/DDBJ databases">
        <title>Draft genome sequence of the broad-host-range Rhizobium sp. LPU83 strain, a member of the low-genetic diversity Oregon-like Rhizobium sp. group.</title>
        <authorList>
            <person name="Wibberg D."/>
            <person name="Puehler A."/>
            <person name="Schlueter A."/>
        </authorList>
    </citation>
    <scope>NUCLEOTIDE SEQUENCE [LARGE SCALE GENOMIC DNA]</scope>
    <source>
        <strain evidence="1">LPU83</strain>
    </source>
</reference>
<name>W6REL9_9HYPH</name>
<dbReference type="PATRIC" id="fig|348824.6.peg.3356"/>
<dbReference type="HOGENOM" id="CLU_3315947_0_0_5"/>
<dbReference type="KEGG" id="rhl:LPU83_3110"/>
<dbReference type="AlphaFoldDB" id="W6REL9"/>
<sequence length="39" mass="4181">MVGDANVGLPISSGLVYTIQNLTLTTCDWQIQIQSAIES</sequence>
<dbReference type="EMBL" id="HG916852">
    <property type="protein sequence ID" value="CDM58760.1"/>
    <property type="molecule type" value="Genomic_DNA"/>
</dbReference>